<dbReference type="InterPro" id="IPR001060">
    <property type="entry name" value="FCH_dom"/>
</dbReference>
<dbReference type="GO" id="GO:0030136">
    <property type="term" value="C:clathrin-coated vesicle"/>
    <property type="evidence" value="ECO:0007669"/>
    <property type="project" value="TreeGrafter"/>
</dbReference>
<protein>
    <recommendedName>
        <fullName evidence="5">F-BAR domain-containing protein</fullName>
    </recommendedName>
</protein>
<dbReference type="InterPro" id="IPR027267">
    <property type="entry name" value="AH/BAR_dom_sf"/>
</dbReference>
<dbReference type="EMBL" id="JBBPFD010000015">
    <property type="protein sequence ID" value="KAK7895876.1"/>
    <property type="molecule type" value="Genomic_DNA"/>
</dbReference>
<dbReference type="AlphaFoldDB" id="A0AAW0NFU2"/>
<feature type="region of interest" description="Disordered" evidence="4">
    <location>
        <begin position="323"/>
        <end position="354"/>
    </location>
</feature>
<evidence type="ECO:0000256" key="4">
    <source>
        <dbReference type="SAM" id="MobiDB-lite"/>
    </source>
</evidence>
<evidence type="ECO:0000256" key="3">
    <source>
        <dbReference type="SAM" id="Coils"/>
    </source>
</evidence>
<dbReference type="GO" id="GO:0048268">
    <property type="term" value="P:clathrin coat assembly"/>
    <property type="evidence" value="ECO:0007669"/>
    <property type="project" value="TreeGrafter"/>
</dbReference>
<gene>
    <name evidence="6" type="ORF">WMY93_021201</name>
</gene>
<evidence type="ECO:0000256" key="2">
    <source>
        <dbReference type="PROSITE-ProRule" id="PRU01077"/>
    </source>
</evidence>
<dbReference type="GO" id="GO:0005905">
    <property type="term" value="C:clathrin-coated pit"/>
    <property type="evidence" value="ECO:0007669"/>
    <property type="project" value="TreeGrafter"/>
</dbReference>
<dbReference type="PANTHER" id="PTHR23065">
    <property type="entry name" value="PROLINE-SERINE-THREONINE PHOSPHATASE INTERACTING PROTEIN 1"/>
    <property type="match status" value="1"/>
</dbReference>
<reference evidence="7" key="1">
    <citation type="submission" date="2024-04" db="EMBL/GenBank/DDBJ databases">
        <title>Salinicola lusitanus LLJ914,a marine bacterium isolated from the Okinawa Trough.</title>
        <authorList>
            <person name="Li J."/>
        </authorList>
    </citation>
    <scope>NUCLEOTIDE SEQUENCE [LARGE SCALE GENOMIC DNA]</scope>
</reference>
<dbReference type="GO" id="GO:0072583">
    <property type="term" value="P:clathrin-dependent endocytosis"/>
    <property type="evidence" value="ECO:0007669"/>
    <property type="project" value="TreeGrafter"/>
</dbReference>
<keyword evidence="7" id="KW-1185">Reference proteome</keyword>
<dbReference type="GO" id="GO:0048488">
    <property type="term" value="P:synaptic vesicle endocytosis"/>
    <property type="evidence" value="ECO:0007669"/>
    <property type="project" value="TreeGrafter"/>
</dbReference>
<accession>A0AAW0NFU2</accession>
<feature type="domain" description="F-BAR" evidence="5">
    <location>
        <begin position="1"/>
        <end position="226"/>
    </location>
</feature>
<dbReference type="Gene3D" id="1.20.1270.60">
    <property type="entry name" value="Arfaptin homology (AH) domain/BAR domain"/>
    <property type="match status" value="1"/>
</dbReference>
<sequence length="469" mass="53460">MKHGQISSKELTDFIRERSTIEEAYARSMTKLAKSAGNFSQLGTFAPLWDVFKSSTEKLATCHMELVRKLQELIKEVQKYVEEQAKAHKKTKEEVAPTLEAVQNIQAISQALQKSKEIYNAKTLDQERLRKEGATQKDVEKAGVKAKKATESYKSYVEKYASAKSEFEQRMAETAQKFQDIEENHILQMKEIIHSYSQSVEETHALLGEVQNEFVRNIDNTSVESLYKNWRRLKELAKIDQKEKKHLLLYKQHCLCVYETLSCQVLHASSLNNSEYTSHIQSIIFLINQIHTQCKHLKSIFWPIEFEECNIAIATEGVKPRKRKPFGIPGRRKDKDTDSTESTEVEAANTANGAPPGYYGAIDIQNANVPQVDAEGFCIRPEENENNILLAAIFHIKFDSEDEDEPRKFHVEIKPVQPNNGMHQNKATIDELKASIGNIILSPSVSGQMRRNQSSEYFVCLSDLCVLLS</sequence>
<evidence type="ECO:0000313" key="6">
    <source>
        <dbReference type="EMBL" id="KAK7895876.1"/>
    </source>
</evidence>
<evidence type="ECO:0000259" key="5">
    <source>
        <dbReference type="PROSITE" id="PS51741"/>
    </source>
</evidence>
<dbReference type="SMART" id="SM00055">
    <property type="entry name" value="FCH"/>
    <property type="match status" value="1"/>
</dbReference>
<dbReference type="InterPro" id="IPR054713">
    <property type="entry name" value="GMIP/FCHO2-like_FCH"/>
</dbReference>
<dbReference type="InterPro" id="IPR031160">
    <property type="entry name" value="F_BAR_dom"/>
</dbReference>
<organism evidence="6 7">
    <name type="scientific">Mugilogobius chulae</name>
    <name type="common">yellowstripe goby</name>
    <dbReference type="NCBI Taxonomy" id="88201"/>
    <lineage>
        <taxon>Eukaryota</taxon>
        <taxon>Metazoa</taxon>
        <taxon>Chordata</taxon>
        <taxon>Craniata</taxon>
        <taxon>Vertebrata</taxon>
        <taxon>Euteleostomi</taxon>
        <taxon>Actinopterygii</taxon>
        <taxon>Neopterygii</taxon>
        <taxon>Teleostei</taxon>
        <taxon>Neoteleostei</taxon>
        <taxon>Acanthomorphata</taxon>
        <taxon>Gobiaria</taxon>
        <taxon>Gobiiformes</taxon>
        <taxon>Gobioidei</taxon>
        <taxon>Gobiidae</taxon>
        <taxon>Gobionellinae</taxon>
        <taxon>Mugilogobius</taxon>
    </lineage>
</organism>
<evidence type="ECO:0000313" key="7">
    <source>
        <dbReference type="Proteomes" id="UP001460270"/>
    </source>
</evidence>
<keyword evidence="1 2" id="KW-0175">Coiled coil</keyword>
<feature type="coiled-coil region" evidence="3">
    <location>
        <begin position="63"/>
        <end position="90"/>
    </location>
</feature>
<dbReference type="SUPFAM" id="SSF103657">
    <property type="entry name" value="BAR/IMD domain-like"/>
    <property type="match status" value="1"/>
</dbReference>
<proteinExistence type="predicted"/>
<dbReference type="GO" id="GO:0005886">
    <property type="term" value="C:plasma membrane"/>
    <property type="evidence" value="ECO:0007669"/>
    <property type="project" value="TreeGrafter"/>
</dbReference>
<dbReference type="PANTHER" id="PTHR23065:SF8">
    <property type="entry name" value="F-BAR DOMAIN ONLY PROTEIN 2"/>
    <property type="match status" value="1"/>
</dbReference>
<dbReference type="GO" id="GO:0098793">
    <property type="term" value="C:presynapse"/>
    <property type="evidence" value="ECO:0007669"/>
    <property type="project" value="GOC"/>
</dbReference>
<dbReference type="Proteomes" id="UP001460270">
    <property type="component" value="Unassembled WGS sequence"/>
</dbReference>
<name>A0AAW0NFU2_9GOBI</name>
<dbReference type="PROSITE" id="PS51741">
    <property type="entry name" value="F_BAR"/>
    <property type="match status" value="1"/>
</dbReference>
<comment type="caution">
    <text evidence="6">The sequence shown here is derived from an EMBL/GenBank/DDBJ whole genome shotgun (WGS) entry which is preliminary data.</text>
</comment>
<dbReference type="Pfam" id="PF22699">
    <property type="entry name" value="GMIP-like_FCH"/>
    <property type="match status" value="1"/>
</dbReference>
<evidence type="ECO:0000256" key="1">
    <source>
        <dbReference type="ARBA" id="ARBA00023054"/>
    </source>
</evidence>